<dbReference type="InterPro" id="IPR002347">
    <property type="entry name" value="SDR_fam"/>
</dbReference>
<dbReference type="FunFam" id="3.40.50.720:FF:000084">
    <property type="entry name" value="Short-chain dehydrogenase reductase"/>
    <property type="match status" value="1"/>
</dbReference>
<dbReference type="SMART" id="SM00825">
    <property type="entry name" value="PKS_KS"/>
    <property type="match status" value="1"/>
</dbReference>
<comment type="similarity">
    <text evidence="6">Belongs to the thiolase-like superfamily. Beta-ketoacyl-ACP synthases family.</text>
</comment>
<organism evidence="10 11">
    <name type="scientific">Nocardia puris</name>
    <dbReference type="NCBI Taxonomy" id="208602"/>
    <lineage>
        <taxon>Bacteria</taxon>
        <taxon>Bacillati</taxon>
        <taxon>Actinomycetota</taxon>
        <taxon>Actinomycetes</taxon>
        <taxon>Mycobacteriales</taxon>
        <taxon>Nocardiaceae</taxon>
        <taxon>Nocardia</taxon>
    </lineage>
</organism>
<comment type="caution">
    <text evidence="10">The sequence shown here is derived from an EMBL/GenBank/DDBJ whole genome shotgun (WGS) entry which is preliminary data.</text>
</comment>
<reference evidence="10 11" key="1">
    <citation type="submission" date="2018-06" db="EMBL/GenBank/DDBJ databases">
        <title>Genomic Encyclopedia of Type Strains, Phase IV (KMG-IV): sequencing the most valuable type-strain genomes for metagenomic binning, comparative biology and taxonomic classification.</title>
        <authorList>
            <person name="Goeker M."/>
        </authorList>
    </citation>
    <scope>NUCLEOTIDE SEQUENCE [LARGE SCALE GENOMIC DNA]</scope>
    <source>
        <strain evidence="10 11">DSM 44599</strain>
    </source>
</reference>
<evidence type="ECO:0000256" key="7">
    <source>
        <dbReference type="SAM" id="MobiDB-lite"/>
    </source>
</evidence>
<feature type="compositionally biased region" description="Low complexity" evidence="7">
    <location>
        <begin position="1233"/>
        <end position="1245"/>
    </location>
</feature>
<dbReference type="OrthoDB" id="4490964at2"/>
<dbReference type="PANTHER" id="PTHR43775:SF37">
    <property type="entry name" value="SI:DKEY-61P9.11"/>
    <property type="match status" value="1"/>
</dbReference>
<evidence type="ECO:0000259" key="9">
    <source>
        <dbReference type="PROSITE" id="PS52019"/>
    </source>
</evidence>
<evidence type="ECO:0000256" key="5">
    <source>
        <dbReference type="PROSITE-ProRule" id="PRU01363"/>
    </source>
</evidence>
<feature type="region of interest" description="C-terminal hotdog fold" evidence="5">
    <location>
        <begin position="1968"/>
        <end position="2124"/>
    </location>
</feature>
<dbReference type="InterPro" id="IPR057326">
    <property type="entry name" value="KR_dom"/>
</dbReference>
<sequence>MTGELTGKIALVTGGARNVGRVIALRLAAEGATVVINHFRSPAEARETAAEIARRGGRAHVIRASVAQPRQREAMFEEIAREFGGLDILVNNAADGRLAASEDVEDAMIDRALDTNLKGGLGCARLAAGLMAGRSGAAIVNVSTLGGGQFVMANYLACGPAKAAVEAMTRYLAVDYAPLGIRVNTAAAGMLKSPVADKFPNAEAMQRATIAATPLRRLGTPEEFAEVVAFLVSPRASWITGQTVLADGGLSTGYALLSPPADAVAVERIPDEVEASGTNSAVTSEVPAADPASGGVPVAEAGVPESAALVADTAAPVPETVDPDDDVIAIVGMGLTVSGANTPEEYWAELVEGAERFMPVPEGRWDNDSFYSPDKAAEDKSYSRHSAFITDFVPHPQLAEELRASGRAPDALESTTLWLRHSVLQALDGVRRRPEDRCSFQAGYTADGSQYLEEATVVSGVLQRMRAALTKRGVADAEHLLAHAESVLRERYPRSVGEAERFFPHRVGYGAIDGILPADTDLMMVDTACSSSLYSVDIGIKGLLEGRHDIAVCGGAFAVGPRGSVLFGKLNGLSARGEVRSLDKTSDGVLFSDGAATVVLKRLSRAKADGDRILATVKAFGSSSDGKGKAIYAPSAAGQELAIRRAQADTRMDGVIPDWVVAHATGTKAGDIAEFTTLRTTLDGPPVQVTSNKSVIGHTGWAAGTSSLIQVLLGLEHDAIPRQHRFSEAPAEFQLDTCSLSIPTDTVAWPKRDTPRIAAISGFGFGGTNAHLVIQEPTAEDLAPAGAVRAAAPHPVSNSAGAHAVTGHSTAVSTRPATNGSTVGGPAAAPHGSESGSASAEFATPEPRTAEHADMPNGSSALPMPPTTPVPRNNVMANGKTEPAGVSTRLAVIAVSSHVPGAPDIDAWLADPAAPTGFGDAYPLPTIKEVKIPPRTMRAIDRCQLMILRSAQRIREQLGDFWTANARDTGVLLGHYGGTRNATLYATRCYLDDVALALRADPELAAAGWLDDVLGDIAADITGLVPPSSEDTFPGMMPNVIPARVANYFGLNGLNMTVDTGFTSAITALDVAGRYLRAGELTVALIGGINGNATPEQRELLAAELPADAVLAEGAFLLAVTTEQTATAAGLPVLGYVETGVGGAGAGVECGARAAGRPASFLGGEGAVGLLSALTSVGESGVAVVACRGGVAASDQFVRVSGPAAVVTEPSAVPGDVAVAAGSEAIEPGSRRTAAAAPVPAAESATSEHRAGAPAAAAVSAHDAETVPGSSRESASSASTVTSATAPEPTRVDVHAWHLLAEPGVVVRPPVSFWPDAPTLVLTDCPGELAAAGVPDSVTVFSVAALPTQAWTARPGVVHVSEVTPETVASLLDTHDPRAHLRHLRVVTALPAEPAADGVSDQRTAGIAVLHDLLFLVAKFRTEALAQPGASSITVLTRAMTGATPHPYVGLFTGFTKVAHLEHPRGLTFALATDRDLPGAIAEAEAESMLERGLPIAYYAAGTRMASRLTVVADETENTPVLERDSVIVAVGGARGITTELMIATARSYGGRFYLLGSSAIDEAPAAYLAMSDAEFASAKREYMRERKAKAPELTPARINAEFQRIGNIRTVRANVRRIEAAGAAAVTYLPCDITDPTAVRDTMARILAAENKIDLLVNAAGLNRSAPIGAKEFAEFRRIRDIKLLGYTHLATALAAHPPRLWCNFGSLLGVTGQVGEVDYASANDFLGTAALFRAQVGGRSEFTVGWTLWGEVGLGANELTKAYFDKSGQYSNMSNDEGAHHFLRQLQSCESRPYVAHLGTAEYGAVDALLPGFLPASPRPFYLDRRVDAGVVEDRPWAVFERTFDLERDGYLRDHRVNGAPTLPGAFVAEIAFEAAAALVPGLRVYALEDLTFHHFLKVPETGGPLVKRIRAEVTEWRPDLGQARVAVTVTGDVIAPNGMVLVRDKLHFTSDVLMATVLPAAPRWTDWFAAEETPAVDPYHHPASPVSLTGPFVSTADTRLHPTGKRSAYTLRLEPGDAVFSRFRVPTVLLDGLLRTGVLADGADGTIPVAAPLRIGRLDLYEHTNDALAGRAGPVQLYAVLPDEGEGAGSGNRFTAVHPDGRIMLTLKELDWALIGHLDLGVPAPGLDDLRNGRKQLA</sequence>
<evidence type="ECO:0000256" key="3">
    <source>
        <dbReference type="ARBA" id="ARBA00023002"/>
    </source>
</evidence>
<gene>
    <name evidence="10" type="ORF">DFR74_10617</name>
</gene>
<keyword evidence="2" id="KW-0597">Phosphoprotein</keyword>
<keyword evidence="11" id="KW-1185">Reference proteome</keyword>
<dbReference type="InterPro" id="IPR014030">
    <property type="entry name" value="Ketoacyl_synth_N"/>
</dbReference>
<dbReference type="CDD" id="cd00833">
    <property type="entry name" value="PKS"/>
    <property type="match status" value="1"/>
</dbReference>
<dbReference type="STRING" id="1210090.GCA_001613185_04061"/>
<dbReference type="GO" id="GO:0006633">
    <property type="term" value="P:fatty acid biosynthetic process"/>
    <property type="evidence" value="ECO:0007669"/>
    <property type="project" value="TreeGrafter"/>
</dbReference>
<dbReference type="Pfam" id="PF21089">
    <property type="entry name" value="PKS_DH_N"/>
    <property type="match status" value="1"/>
</dbReference>
<keyword evidence="6" id="KW-0808">Transferase</keyword>
<dbReference type="InterPro" id="IPR049900">
    <property type="entry name" value="PKS_mFAS_DH"/>
</dbReference>
<dbReference type="PANTHER" id="PTHR43775">
    <property type="entry name" value="FATTY ACID SYNTHASE"/>
    <property type="match status" value="1"/>
</dbReference>
<feature type="compositionally biased region" description="Polar residues" evidence="7">
    <location>
        <begin position="807"/>
        <end position="821"/>
    </location>
</feature>
<evidence type="ECO:0000259" key="8">
    <source>
        <dbReference type="PROSITE" id="PS52004"/>
    </source>
</evidence>
<keyword evidence="1" id="KW-0596">Phosphopantetheine</keyword>
<evidence type="ECO:0000256" key="6">
    <source>
        <dbReference type="RuleBase" id="RU003694"/>
    </source>
</evidence>
<dbReference type="InterPro" id="IPR042104">
    <property type="entry name" value="PKS_dehydratase_sf"/>
</dbReference>
<dbReference type="InterPro" id="IPR016039">
    <property type="entry name" value="Thiolase-like"/>
</dbReference>
<dbReference type="PROSITE" id="PS52019">
    <property type="entry name" value="PKS_MFAS_DH"/>
    <property type="match status" value="1"/>
</dbReference>
<dbReference type="Pfam" id="PF08659">
    <property type="entry name" value="KR"/>
    <property type="match status" value="1"/>
</dbReference>
<dbReference type="InterPro" id="IPR014031">
    <property type="entry name" value="Ketoacyl_synth_C"/>
</dbReference>
<evidence type="ECO:0000256" key="1">
    <source>
        <dbReference type="ARBA" id="ARBA00022450"/>
    </source>
</evidence>
<evidence type="ECO:0000313" key="11">
    <source>
        <dbReference type="Proteomes" id="UP000252586"/>
    </source>
</evidence>
<dbReference type="GO" id="GO:0004312">
    <property type="term" value="F:fatty acid synthase activity"/>
    <property type="evidence" value="ECO:0007669"/>
    <property type="project" value="TreeGrafter"/>
</dbReference>
<feature type="region of interest" description="Disordered" evidence="7">
    <location>
        <begin position="793"/>
        <end position="881"/>
    </location>
</feature>
<feature type="region of interest" description="Disordered" evidence="7">
    <location>
        <begin position="1224"/>
        <end position="1287"/>
    </location>
</feature>
<keyword evidence="4" id="KW-0511">Multifunctional enzyme</keyword>
<feature type="region of interest" description="N-terminal hotdog fold" evidence="5">
    <location>
        <begin position="1821"/>
        <end position="1950"/>
    </location>
</feature>
<feature type="domain" description="PKS/mFAS DH" evidence="9">
    <location>
        <begin position="1821"/>
        <end position="2124"/>
    </location>
</feature>
<dbReference type="InterPro" id="IPR013968">
    <property type="entry name" value="PKS_KR"/>
</dbReference>
<evidence type="ECO:0000313" key="10">
    <source>
        <dbReference type="EMBL" id="RBO90133.1"/>
    </source>
</evidence>
<dbReference type="RefSeq" id="WP_067510779.1">
    <property type="nucleotide sequence ID" value="NZ_QNRE01000006.1"/>
</dbReference>
<protein>
    <submittedName>
        <fullName evidence="10">Beta-ketoacyl synthase-like protein</fullName>
    </submittedName>
</protein>
<dbReference type="Proteomes" id="UP000252586">
    <property type="component" value="Unassembled WGS sequence"/>
</dbReference>
<accession>A0A366DJ78</accession>
<evidence type="ECO:0000256" key="2">
    <source>
        <dbReference type="ARBA" id="ARBA00022553"/>
    </source>
</evidence>
<keyword evidence="3" id="KW-0560">Oxidoreductase</keyword>
<dbReference type="InterPro" id="IPR036291">
    <property type="entry name" value="NAD(P)-bd_dom_sf"/>
</dbReference>
<dbReference type="InterPro" id="IPR049552">
    <property type="entry name" value="PKS_DH_N"/>
</dbReference>
<dbReference type="SUPFAM" id="SSF51735">
    <property type="entry name" value="NAD(P)-binding Rossmann-fold domains"/>
    <property type="match status" value="2"/>
</dbReference>
<dbReference type="PROSITE" id="PS52004">
    <property type="entry name" value="KS3_2"/>
    <property type="match status" value="1"/>
</dbReference>
<feature type="region of interest" description="Disordered" evidence="7">
    <location>
        <begin position="275"/>
        <end position="296"/>
    </location>
</feature>
<dbReference type="Gene3D" id="3.10.129.110">
    <property type="entry name" value="Polyketide synthase dehydratase"/>
    <property type="match status" value="1"/>
</dbReference>
<feature type="active site" description="Proton acceptor; for dehydratase activity" evidence="5">
    <location>
        <position position="1857"/>
    </location>
</feature>
<dbReference type="InterPro" id="IPR050091">
    <property type="entry name" value="PKS_NRPS_Biosynth_Enz"/>
</dbReference>
<dbReference type="Pfam" id="PF02801">
    <property type="entry name" value="Ketoacyl-synt_C"/>
    <property type="match status" value="1"/>
</dbReference>
<feature type="compositionally biased region" description="Low complexity" evidence="7">
    <location>
        <begin position="1270"/>
        <end position="1287"/>
    </location>
</feature>
<dbReference type="PRINTS" id="PR00081">
    <property type="entry name" value="GDHRDH"/>
</dbReference>
<dbReference type="GO" id="GO:0016491">
    <property type="term" value="F:oxidoreductase activity"/>
    <property type="evidence" value="ECO:0007669"/>
    <property type="project" value="UniProtKB-KW"/>
</dbReference>
<feature type="active site" description="Proton donor; for dehydratase activity" evidence="5">
    <location>
        <position position="2034"/>
    </location>
</feature>
<feature type="compositionally biased region" description="Low complexity" evidence="7">
    <location>
        <begin position="824"/>
        <end position="841"/>
    </location>
</feature>
<evidence type="ECO:0000256" key="4">
    <source>
        <dbReference type="ARBA" id="ARBA00023268"/>
    </source>
</evidence>
<dbReference type="SMART" id="SM00822">
    <property type="entry name" value="PKS_KR"/>
    <property type="match status" value="1"/>
</dbReference>
<name>A0A366DJ78_9NOCA</name>
<feature type="domain" description="Ketosynthase family 3 (KS3)" evidence="8">
    <location>
        <begin position="325"/>
        <end position="776"/>
    </location>
</feature>
<feature type="compositionally biased region" description="Low complexity" evidence="7">
    <location>
        <begin position="1252"/>
        <end position="1261"/>
    </location>
</feature>
<proteinExistence type="inferred from homology"/>
<dbReference type="InterPro" id="IPR020841">
    <property type="entry name" value="PKS_Beta-ketoAc_synthase_dom"/>
</dbReference>
<dbReference type="Pfam" id="PF13561">
    <property type="entry name" value="adh_short_C2"/>
    <property type="match status" value="1"/>
</dbReference>
<dbReference type="Gene3D" id="3.40.47.10">
    <property type="match status" value="2"/>
</dbReference>
<dbReference type="EMBL" id="QNRE01000006">
    <property type="protein sequence ID" value="RBO90133.1"/>
    <property type="molecule type" value="Genomic_DNA"/>
</dbReference>
<dbReference type="SUPFAM" id="SSF53901">
    <property type="entry name" value="Thiolase-like"/>
    <property type="match status" value="3"/>
</dbReference>
<dbReference type="Pfam" id="PF00109">
    <property type="entry name" value="ketoacyl-synt"/>
    <property type="match status" value="2"/>
</dbReference>
<dbReference type="CDD" id="cd05359">
    <property type="entry name" value="ChcA_like_SDR_c"/>
    <property type="match status" value="1"/>
</dbReference>
<dbReference type="Gene3D" id="3.40.50.720">
    <property type="entry name" value="NAD(P)-binding Rossmann-like Domain"/>
    <property type="match status" value="2"/>
</dbReference>